<dbReference type="AlphaFoldDB" id="A0A699HCW2"/>
<proteinExistence type="predicted"/>
<sequence>MFKSKDPQVVVAAANLPILNPNEFDLWKMRIEQYFLMTDYSFWEVILNGDSPSLTRIVDGVVQIISPTNAEQRMLRPLWKLLKRGRHQLEILEKSAIREENSHIDLEEQSLDDSFNNLKIYEAEDKGLSTSSQNTQNIAFVSSNNTNNTNESVSDVLSVSASSSKAIVSTILNVDSLSDFVIYSFFASQSNSS</sequence>
<protein>
    <submittedName>
        <fullName evidence="1">Uncharacterized protein</fullName>
    </submittedName>
</protein>
<reference evidence="1" key="1">
    <citation type="journal article" date="2019" name="Sci. Rep.">
        <title>Draft genome of Tanacetum cinerariifolium, the natural source of mosquito coil.</title>
        <authorList>
            <person name="Yamashiro T."/>
            <person name="Shiraishi A."/>
            <person name="Satake H."/>
            <person name="Nakayama K."/>
        </authorList>
    </citation>
    <scope>NUCLEOTIDE SEQUENCE</scope>
</reference>
<organism evidence="1">
    <name type="scientific">Tanacetum cinerariifolium</name>
    <name type="common">Dalmatian daisy</name>
    <name type="synonym">Chrysanthemum cinerariifolium</name>
    <dbReference type="NCBI Taxonomy" id="118510"/>
    <lineage>
        <taxon>Eukaryota</taxon>
        <taxon>Viridiplantae</taxon>
        <taxon>Streptophyta</taxon>
        <taxon>Embryophyta</taxon>
        <taxon>Tracheophyta</taxon>
        <taxon>Spermatophyta</taxon>
        <taxon>Magnoliopsida</taxon>
        <taxon>eudicotyledons</taxon>
        <taxon>Gunneridae</taxon>
        <taxon>Pentapetalae</taxon>
        <taxon>asterids</taxon>
        <taxon>campanulids</taxon>
        <taxon>Asterales</taxon>
        <taxon>Asteraceae</taxon>
        <taxon>Asteroideae</taxon>
        <taxon>Anthemideae</taxon>
        <taxon>Anthemidinae</taxon>
        <taxon>Tanacetum</taxon>
    </lineage>
</organism>
<dbReference type="EMBL" id="BKCJ010142703">
    <property type="protein sequence ID" value="GEX97316.1"/>
    <property type="molecule type" value="Genomic_DNA"/>
</dbReference>
<name>A0A699HCW2_TANCI</name>
<gene>
    <name evidence="1" type="ORF">Tci_369291</name>
</gene>
<accession>A0A699HCW2</accession>
<evidence type="ECO:0000313" key="1">
    <source>
        <dbReference type="EMBL" id="GEX97316.1"/>
    </source>
</evidence>
<comment type="caution">
    <text evidence="1">The sequence shown here is derived from an EMBL/GenBank/DDBJ whole genome shotgun (WGS) entry which is preliminary data.</text>
</comment>